<dbReference type="InterPro" id="IPR036514">
    <property type="entry name" value="SGNH_hydro_sf"/>
</dbReference>
<keyword evidence="3" id="KW-1185">Reference proteome</keyword>
<evidence type="ECO:0000259" key="1">
    <source>
        <dbReference type="Pfam" id="PF13472"/>
    </source>
</evidence>
<organism evidence="2 3">
    <name type="scientific">Pseudovirgaria hyperparasitica</name>
    <dbReference type="NCBI Taxonomy" id="470096"/>
    <lineage>
        <taxon>Eukaryota</taxon>
        <taxon>Fungi</taxon>
        <taxon>Dikarya</taxon>
        <taxon>Ascomycota</taxon>
        <taxon>Pezizomycotina</taxon>
        <taxon>Dothideomycetes</taxon>
        <taxon>Dothideomycetes incertae sedis</taxon>
        <taxon>Acrospermales</taxon>
        <taxon>Acrospermaceae</taxon>
        <taxon>Pseudovirgaria</taxon>
    </lineage>
</organism>
<gene>
    <name evidence="2" type="ORF">EJ05DRAFT_499358</name>
</gene>
<dbReference type="PANTHER" id="PTHR14209:SF19">
    <property type="entry name" value="ISOAMYL ACETATE-HYDROLYZING ESTERASE 1 HOMOLOG"/>
    <property type="match status" value="1"/>
</dbReference>
<dbReference type="PROSITE" id="PS01098">
    <property type="entry name" value="LIPASE_GDSL_SER"/>
    <property type="match status" value="1"/>
</dbReference>
<protein>
    <submittedName>
        <fullName evidence="2">SGNH hydrolase</fullName>
    </submittedName>
</protein>
<dbReference type="InterPro" id="IPR013830">
    <property type="entry name" value="SGNH_hydro"/>
</dbReference>
<proteinExistence type="predicted"/>
<evidence type="ECO:0000313" key="3">
    <source>
        <dbReference type="Proteomes" id="UP000799437"/>
    </source>
</evidence>
<dbReference type="Gene3D" id="3.40.50.1110">
    <property type="entry name" value="SGNH hydrolase"/>
    <property type="match status" value="1"/>
</dbReference>
<dbReference type="GeneID" id="54487876"/>
<dbReference type="PANTHER" id="PTHR14209">
    <property type="entry name" value="ISOAMYL ACETATE-HYDROLYZING ESTERASE 1"/>
    <property type="match status" value="1"/>
</dbReference>
<dbReference type="Proteomes" id="UP000799437">
    <property type="component" value="Unassembled WGS sequence"/>
</dbReference>
<dbReference type="OrthoDB" id="671439at2759"/>
<dbReference type="GO" id="GO:0006629">
    <property type="term" value="P:lipid metabolic process"/>
    <property type="evidence" value="ECO:0007669"/>
    <property type="project" value="InterPro"/>
</dbReference>
<dbReference type="SUPFAM" id="SSF52266">
    <property type="entry name" value="SGNH hydrolase"/>
    <property type="match status" value="1"/>
</dbReference>
<evidence type="ECO:0000313" key="2">
    <source>
        <dbReference type="EMBL" id="KAF2758931.1"/>
    </source>
</evidence>
<dbReference type="InterPro" id="IPR045136">
    <property type="entry name" value="Iah1-like"/>
</dbReference>
<sequence>MPDNTPRIILLGDSLTQGGFQPDTKGYGWALQRYYSTRAVVVNKGINGITTESIRHHFNSILTDITAPNAPPTKLFSIFLGANDGCLHPWGVPLPEFAANMTAFVEKLTTHPALTGLKVVLIATPPINVRDADRDTSLGSVETAKKRAGWRNYVSKKTYAEKVMEIAQGFENRGVEVVGVDLWGALVDAALVDQGRGDEEGGRGDRRGKYEEERLPGCGLPDSREFPDGYFCDALHFEWKAYEVLTKVFQETVFAKWPELQADRI</sequence>
<feature type="domain" description="SGNH hydrolase-type esterase" evidence="1">
    <location>
        <begin position="10"/>
        <end position="137"/>
    </location>
</feature>
<dbReference type="RefSeq" id="XP_033601382.1">
    <property type="nucleotide sequence ID" value="XM_033746822.1"/>
</dbReference>
<keyword evidence="2" id="KW-0378">Hydrolase</keyword>
<name>A0A6A6WCU8_9PEZI</name>
<dbReference type="Pfam" id="PF13472">
    <property type="entry name" value="Lipase_GDSL_2"/>
    <property type="match status" value="1"/>
</dbReference>
<dbReference type="AlphaFoldDB" id="A0A6A6WCU8"/>
<accession>A0A6A6WCU8</accession>
<reference evidence="2" key="1">
    <citation type="journal article" date="2020" name="Stud. Mycol.">
        <title>101 Dothideomycetes genomes: a test case for predicting lifestyles and emergence of pathogens.</title>
        <authorList>
            <person name="Haridas S."/>
            <person name="Albert R."/>
            <person name="Binder M."/>
            <person name="Bloem J."/>
            <person name="Labutti K."/>
            <person name="Salamov A."/>
            <person name="Andreopoulos B."/>
            <person name="Baker S."/>
            <person name="Barry K."/>
            <person name="Bills G."/>
            <person name="Bluhm B."/>
            <person name="Cannon C."/>
            <person name="Castanera R."/>
            <person name="Culley D."/>
            <person name="Daum C."/>
            <person name="Ezra D."/>
            <person name="Gonzalez J."/>
            <person name="Henrissat B."/>
            <person name="Kuo A."/>
            <person name="Liang C."/>
            <person name="Lipzen A."/>
            <person name="Lutzoni F."/>
            <person name="Magnuson J."/>
            <person name="Mondo S."/>
            <person name="Nolan M."/>
            <person name="Ohm R."/>
            <person name="Pangilinan J."/>
            <person name="Park H.-J."/>
            <person name="Ramirez L."/>
            <person name="Alfaro M."/>
            <person name="Sun H."/>
            <person name="Tritt A."/>
            <person name="Yoshinaga Y."/>
            <person name="Zwiers L.-H."/>
            <person name="Turgeon B."/>
            <person name="Goodwin S."/>
            <person name="Spatafora J."/>
            <person name="Crous P."/>
            <person name="Grigoriev I."/>
        </authorList>
    </citation>
    <scope>NUCLEOTIDE SEQUENCE</scope>
    <source>
        <strain evidence="2">CBS 121739</strain>
    </source>
</reference>
<dbReference type="GO" id="GO:0016298">
    <property type="term" value="F:lipase activity"/>
    <property type="evidence" value="ECO:0007669"/>
    <property type="project" value="InterPro"/>
</dbReference>
<dbReference type="EMBL" id="ML996570">
    <property type="protein sequence ID" value="KAF2758931.1"/>
    <property type="molecule type" value="Genomic_DNA"/>
</dbReference>
<dbReference type="InterPro" id="IPR008265">
    <property type="entry name" value="Lipase_GDSL_AS"/>
</dbReference>